<proteinExistence type="predicted"/>
<dbReference type="InterPro" id="IPR018692">
    <property type="entry name" value="DUF2189"/>
</dbReference>
<dbReference type="RefSeq" id="WP_088520835.1">
    <property type="nucleotide sequence ID" value="NZ_FYDG01000005.1"/>
</dbReference>
<keyword evidence="1" id="KW-0472">Membrane</keyword>
<feature type="transmembrane region" description="Helical" evidence="1">
    <location>
        <begin position="114"/>
        <end position="132"/>
    </location>
</feature>
<reference evidence="3" key="1">
    <citation type="submission" date="2017-06" db="EMBL/GenBank/DDBJ databases">
        <authorList>
            <person name="Varghese N."/>
            <person name="Submissions S."/>
        </authorList>
    </citation>
    <scope>NUCLEOTIDE SEQUENCE [LARGE SCALE GENOMIC DNA]</scope>
    <source>
        <strain evidence="3">DSM 137</strain>
    </source>
</reference>
<evidence type="ECO:0000313" key="2">
    <source>
        <dbReference type="EMBL" id="SNB72978.1"/>
    </source>
</evidence>
<feature type="transmembrane region" description="Helical" evidence="1">
    <location>
        <begin position="220"/>
        <end position="253"/>
    </location>
</feature>
<evidence type="ECO:0000256" key="1">
    <source>
        <dbReference type="SAM" id="Phobius"/>
    </source>
</evidence>
<gene>
    <name evidence="2" type="ORF">SAMN06265338_10543</name>
</gene>
<sequence>MATILHSDTPRWPYADRINRVDLADVQPWFEQGFRDFAAAPAASLVYGGVFACLGLAIAGLLWSTDALYLLLPASCGFLLLGPALTVGFQAISRDLERGRKPSLIHAFGAWREDAPAVFGLAAALLGVFLVWMRLSQILYALVFPPQASLSLDGLLTTTFATAGGLQFLALFGLLGAGFAAVVFAGGAFALQLMLDRKVGLMEAVGTSFAAVAANPGPMALWAALLAGLVFAGMAFFYVGLAVTLPLAGHAAWRAYRAVIKR</sequence>
<keyword evidence="1" id="KW-1133">Transmembrane helix</keyword>
<keyword evidence="3" id="KW-1185">Reference proteome</keyword>
<accession>A0A212RKH9</accession>
<dbReference type="Proteomes" id="UP000198418">
    <property type="component" value="Unassembled WGS sequence"/>
</dbReference>
<feature type="transmembrane region" description="Helical" evidence="1">
    <location>
        <begin position="45"/>
        <end position="63"/>
    </location>
</feature>
<dbReference type="AlphaFoldDB" id="A0A212RKH9"/>
<name>A0A212RKH9_RHOAC</name>
<evidence type="ECO:0000313" key="3">
    <source>
        <dbReference type="Proteomes" id="UP000198418"/>
    </source>
</evidence>
<dbReference type="OrthoDB" id="9809543at2"/>
<feature type="transmembrane region" description="Helical" evidence="1">
    <location>
        <begin position="69"/>
        <end position="93"/>
    </location>
</feature>
<dbReference type="EMBL" id="FYDG01000005">
    <property type="protein sequence ID" value="SNB72978.1"/>
    <property type="molecule type" value="Genomic_DNA"/>
</dbReference>
<keyword evidence="1" id="KW-0812">Transmembrane</keyword>
<protein>
    <submittedName>
        <fullName evidence="2">Uncharacterized membrane protein</fullName>
    </submittedName>
</protein>
<feature type="transmembrane region" description="Helical" evidence="1">
    <location>
        <begin position="168"/>
        <end position="195"/>
    </location>
</feature>
<organism evidence="2 3">
    <name type="scientific">Rhodoblastus acidophilus</name>
    <name type="common">Rhodopseudomonas acidophila</name>
    <dbReference type="NCBI Taxonomy" id="1074"/>
    <lineage>
        <taxon>Bacteria</taxon>
        <taxon>Pseudomonadati</taxon>
        <taxon>Pseudomonadota</taxon>
        <taxon>Alphaproteobacteria</taxon>
        <taxon>Hyphomicrobiales</taxon>
        <taxon>Rhodoblastaceae</taxon>
        <taxon>Rhodoblastus</taxon>
    </lineage>
</organism>
<dbReference type="Pfam" id="PF09955">
    <property type="entry name" value="DUF2189"/>
    <property type="match status" value="1"/>
</dbReference>